<dbReference type="EC" id="3.2.1.55" evidence="4"/>
<dbReference type="InterPro" id="IPR013780">
    <property type="entry name" value="Glyco_hydro_b"/>
</dbReference>
<comment type="caution">
    <text evidence="10">The sequence shown here is derived from an EMBL/GenBank/DDBJ whole genome shotgun (WGS) entry which is preliminary data.</text>
</comment>
<dbReference type="PANTHER" id="PTHR43576">
    <property type="entry name" value="ALPHA-L-ARABINOFURANOSIDASE C-RELATED"/>
    <property type="match status" value="1"/>
</dbReference>
<protein>
    <recommendedName>
        <fullName evidence="4">non-reducing end alpha-L-arabinofuranosidase</fullName>
        <ecNumber evidence="4">3.2.1.55</ecNumber>
    </recommendedName>
</protein>
<name>A0A5N0TB01_9GAMM</name>
<evidence type="ECO:0000256" key="4">
    <source>
        <dbReference type="ARBA" id="ARBA00012670"/>
    </source>
</evidence>
<dbReference type="PANTHER" id="PTHR43576:SF2">
    <property type="entry name" value="INTRACELLULAR EXO-ALPHA-L-ARABINOFURANOSIDASE 2"/>
    <property type="match status" value="1"/>
</dbReference>
<dbReference type="SMART" id="SM00813">
    <property type="entry name" value="Alpha-L-AF_C"/>
    <property type="match status" value="1"/>
</dbReference>
<dbReference type="Gene3D" id="3.20.20.80">
    <property type="entry name" value="Glycosidases"/>
    <property type="match status" value="1"/>
</dbReference>
<comment type="catalytic activity">
    <reaction evidence="1">
        <text>Hydrolysis of terminal non-reducing alpha-L-arabinofuranoside residues in alpha-L-arabinosides.</text>
        <dbReference type="EC" id="3.2.1.55"/>
    </reaction>
</comment>
<dbReference type="GO" id="GO:0000272">
    <property type="term" value="P:polysaccharide catabolic process"/>
    <property type="evidence" value="ECO:0007669"/>
    <property type="project" value="TreeGrafter"/>
</dbReference>
<sequence length="535" mass="58848">MIRTRRTYMTLNPKKLTRGLCVGLLALSGGIAGNALADVEMTIRADEPGDTISKYLYGQFAEHLGRGLYEGIWVGEDSDIPNTGGFRNDVIEALKPLKIPVIRWPGGCFADEYHWRDGIGPREDRPVRINTHWGWVEEDNSIGTHEFMQLVEMLDSEAYIAGNIGSAPPVDMAQWLQYMTADDNSTLAKERRANGREEPWKVAFWGVGNETWGCGGNMTPAYYTDLYRRYATFLKAPSGYMPKLVASGGQNDATDWTEALSGGTTDAGMFFKIDGISHHYYTLPTGDWGKKGQATGFPEAEWISTLDRTLMVDGHLNLQEEVLERNDPDGQVGIYLDEWGTWYDPTPGSTQGFLEQQNSIRDALVAALNFNVFHEHTERLHMANIAQTVNVLQAVLLTDGPKMIKTPTYHAFELYIPFQDATYLPLELDGVPDYEVGDVSVPHVSATAALTTDGKLAIGLVNLHASDAIDIDIDLEGFSADAAEARVLTGASIDAHNTFDSPETVKPTGLDVNLDGDSLEVSLPPRSVSVILLDP</sequence>
<evidence type="ECO:0000256" key="7">
    <source>
        <dbReference type="ARBA" id="ARBA00023295"/>
    </source>
</evidence>
<evidence type="ECO:0000256" key="6">
    <source>
        <dbReference type="ARBA" id="ARBA00023277"/>
    </source>
</evidence>
<dbReference type="EMBL" id="VYXP01000007">
    <property type="protein sequence ID" value="KAA9130519.1"/>
    <property type="molecule type" value="Genomic_DNA"/>
</dbReference>
<dbReference type="InterPro" id="IPR055235">
    <property type="entry name" value="ASD1_cat"/>
</dbReference>
<organism evidence="10 11">
    <name type="scientific">Marinihelvus fidelis</name>
    <dbReference type="NCBI Taxonomy" id="2613842"/>
    <lineage>
        <taxon>Bacteria</taxon>
        <taxon>Pseudomonadati</taxon>
        <taxon>Pseudomonadota</taxon>
        <taxon>Gammaproteobacteria</taxon>
        <taxon>Chromatiales</taxon>
        <taxon>Wenzhouxiangellaceae</taxon>
        <taxon>Marinihelvus</taxon>
    </lineage>
</organism>
<dbReference type="InterPro" id="IPR017853">
    <property type="entry name" value="GH"/>
</dbReference>
<keyword evidence="8" id="KW-0732">Signal</keyword>
<comment type="similarity">
    <text evidence="2">Belongs to the glycosyl hydrolase 51 family.</text>
</comment>
<proteinExistence type="inferred from homology"/>
<keyword evidence="11" id="KW-1185">Reference proteome</keyword>
<dbReference type="Gene3D" id="2.60.40.1180">
    <property type="entry name" value="Golgi alpha-mannosidase II"/>
    <property type="match status" value="1"/>
</dbReference>
<gene>
    <name evidence="10" type="ORF">F3N42_12570</name>
</gene>
<dbReference type="Pfam" id="PF22848">
    <property type="entry name" value="ASD1_dom"/>
    <property type="match status" value="1"/>
</dbReference>
<evidence type="ECO:0000313" key="11">
    <source>
        <dbReference type="Proteomes" id="UP000325372"/>
    </source>
</evidence>
<keyword evidence="6" id="KW-0119">Carbohydrate metabolism</keyword>
<evidence type="ECO:0000256" key="8">
    <source>
        <dbReference type="SAM" id="SignalP"/>
    </source>
</evidence>
<evidence type="ECO:0000256" key="1">
    <source>
        <dbReference type="ARBA" id="ARBA00001462"/>
    </source>
</evidence>
<dbReference type="SUPFAM" id="SSF51445">
    <property type="entry name" value="(Trans)glycosidases"/>
    <property type="match status" value="1"/>
</dbReference>
<dbReference type="Proteomes" id="UP000325372">
    <property type="component" value="Unassembled WGS sequence"/>
</dbReference>
<reference evidence="10 11" key="1">
    <citation type="submission" date="2019-09" db="EMBL/GenBank/DDBJ databases">
        <title>Wenzhouxiangella sp. Genome sequencing and assembly.</title>
        <authorList>
            <person name="Zhang R."/>
        </authorList>
    </citation>
    <scope>NUCLEOTIDE SEQUENCE [LARGE SCALE GENOMIC DNA]</scope>
    <source>
        <strain evidence="10 11">W260</strain>
    </source>
</reference>
<evidence type="ECO:0000259" key="9">
    <source>
        <dbReference type="SMART" id="SM00813"/>
    </source>
</evidence>
<comment type="subunit">
    <text evidence="3">Homohexamer; trimer of dimers.</text>
</comment>
<dbReference type="InterPro" id="IPR010720">
    <property type="entry name" value="Alpha-L-AF_C"/>
</dbReference>
<keyword evidence="7" id="KW-0326">Glycosidase</keyword>
<feature type="domain" description="Alpha-L-arabinofuranosidase C-terminal" evidence="9">
    <location>
        <begin position="337"/>
        <end position="527"/>
    </location>
</feature>
<dbReference type="GO" id="GO:0046556">
    <property type="term" value="F:alpha-L-arabinofuranosidase activity"/>
    <property type="evidence" value="ECO:0007669"/>
    <property type="project" value="UniProtKB-EC"/>
</dbReference>
<evidence type="ECO:0000256" key="3">
    <source>
        <dbReference type="ARBA" id="ARBA00011165"/>
    </source>
</evidence>
<dbReference type="SUPFAM" id="SSF51011">
    <property type="entry name" value="Glycosyl hydrolase domain"/>
    <property type="match status" value="1"/>
</dbReference>
<accession>A0A5N0TB01</accession>
<evidence type="ECO:0000313" key="10">
    <source>
        <dbReference type="EMBL" id="KAA9130519.1"/>
    </source>
</evidence>
<dbReference type="AlphaFoldDB" id="A0A5N0TB01"/>
<feature type="chain" id="PRO_5024275280" description="non-reducing end alpha-L-arabinofuranosidase" evidence="8">
    <location>
        <begin position="38"/>
        <end position="535"/>
    </location>
</feature>
<evidence type="ECO:0000256" key="5">
    <source>
        <dbReference type="ARBA" id="ARBA00022801"/>
    </source>
</evidence>
<evidence type="ECO:0000256" key="2">
    <source>
        <dbReference type="ARBA" id="ARBA00007186"/>
    </source>
</evidence>
<feature type="signal peptide" evidence="8">
    <location>
        <begin position="1"/>
        <end position="37"/>
    </location>
</feature>
<dbReference type="GO" id="GO:0046373">
    <property type="term" value="P:L-arabinose metabolic process"/>
    <property type="evidence" value="ECO:0007669"/>
    <property type="project" value="InterPro"/>
</dbReference>
<dbReference type="Pfam" id="PF06964">
    <property type="entry name" value="Alpha-L-AF_C"/>
    <property type="match status" value="1"/>
</dbReference>
<keyword evidence="5" id="KW-0378">Hydrolase</keyword>